<protein>
    <recommendedName>
        <fullName evidence="3">Carboxypeptidase regulatory-like domain-containing protein</fullName>
    </recommendedName>
</protein>
<evidence type="ECO:0000313" key="2">
    <source>
        <dbReference type="Proteomes" id="UP001164459"/>
    </source>
</evidence>
<accession>A0ABY7GYD3</accession>
<name>A0ABY7GYD3_9BACT</name>
<dbReference type="Proteomes" id="UP001164459">
    <property type="component" value="Chromosome"/>
</dbReference>
<evidence type="ECO:0008006" key="3">
    <source>
        <dbReference type="Google" id="ProtNLM"/>
    </source>
</evidence>
<dbReference type="EMBL" id="CP114040">
    <property type="protein sequence ID" value="WAS91994.1"/>
    <property type="molecule type" value="Genomic_DNA"/>
</dbReference>
<reference evidence="1" key="1">
    <citation type="submission" date="2022-11" db="EMBL/GenBank/DDBJ databases">
        <title>Minimal conservation of predation-associated metabolite biosynthetic gene clusters underscores biosynthetic potential of Myxococcota including descriptions for ten novel species: Archangium lansinium sp. nov., Myxococcus landrumus sp. nov., Nannocystis bai.</title>
        <authorList>
            <person name="Ahearne A."/>
            <person name="Stevens C."/>
            <person name="Dowd S."/>
        </authorList>
    </citation>
    <scope>NUCLEOTIDE SEQUENCE</scope>
    <source>
        <strain evidence="1">Fl3</strain>
    </source>
</reference>
<sequence>MTITGTTAIHGRPGGGVAVRVGGRELRSDRRGRFSVTLPAMRGVVHVEVSREEAERRAGRPCGGDTRVSVRLDGSGRYTVAVDAWAYGYQCDQACDCD</sequence>
<organism evidence="1 2">
    <name type="scientific">Nannocystis punicea</name>
    <dbReference type="NCBI Taxonomy" id="2995304"/>
    <lineage>
        <taxon>Bacteria</taxon>
        <taxon>Pseudomonadati</taxon>
        <taxon>Myxococcota</taxon>
        <taxon>Polyangia</taxon>
        <taxon>Nannocystales</taxon>
        <taxon>Nannocystaceae</taxon>
        <taxon>Nannocystis</taxon>
    </lineage>
</organism>
<keyword evidence="2" id="KW-1185">Reference proteome</keyword>
<dbReference type="RefSeq" id="WP_269034347.1">
    <property type="nucleotide sequence ID" value="NZ_CP114040.1"/>
</dbReference>
<gene>
    <name evidence="1" type="ORF">O0S08_37915</name>
</gene>
<proteinExistence type="predicted"/>
<evidence type="ECO:0000313" key="1">
    <source>
        <dbReference type="EMBL" id="WAS91994.1"/>
    </source>
</evidence>